<reference evidence="1 2" key="1">
    <citation type="submission" date="2017-01" db="EMBL/GenBank/DDBJ databases">
        <title>Complete Genome Sequence of Vibrio vulnificus FORC_053.</title>
        <authorList>
            <consortium name="Food-borne Pathogen Omics Research Center"/>
            <person name="Chung H.Y."/>
            <person name="Na E.J."/>
            <person name="Song J.S."/>
            <person name="Kim H."/>
            <person name="Lee J.-H."/>
            <person name="Ryu S."/>
            <person name="Choi S.H."/>
        </authorList>
    </citation>
    <scope>NUCLEOTIDE SEQUENCE [LARGE SCALE GENOMIC DNA]</scope>
    <source>
        <strain evidence="1 2">FORC_053</strain>
    </source>
</reference>
<dbReference type="AlphaFoldDB" id="A0AAN1UDV9"/>
<organism evidence="1 2">
    <name type="scientific">Vibrio vulnificus</name>
    <dbReference type="NCBI Taxonomy" id="672"/>
    <lineage>
        <taxon>Bacteria</taxon>
        <taxon>Pseudomonadati</taxon>
        <taxon>Pseudomonadota</taxon>
        <taxon>Gammaproteobacteria</taxon>
        <taxon>Vibrionales</taxon>
        <taxon>Vibrionaceae</taxon>
        <taxon>Vibrio</taxon>
    </lineage>
</organism>
<evidence type="ECO:0000313" key="1">
    <source>
        <dbReference type="EMBL" id="AXX61902.1"/>
    </source>
</evidence>
<sequence>METCGKCRHFCRAKENVKDLCGAWEQPTFAKRAACGFYMPKARSHTQTHALADNKKA</sequence>
<dbReference type="EMBL" id="CP019291">
    <property type="protein sequence ID" value="AXX61902.1"/>
    <property type="molecule type" value="Genomic_DNA"/>
</dbReference>
<accession>A0AAN1UDV9</accession>
<gene>
    <name evidence="1" type="ORF">FORC53_3563</name>
</gene>
<protein>
    <submittedName>
        <fullName evidence="1">Uncharacterized protein</fullName>
    </submittedName>
</protein>
<dbReference type="Proteomes" id="UP000263418">
    <property type="component" value="Chromosome 2"/>
</dbReference>
<name>A0AAN1UDV9_VIBVL</name>
<proteinExistence type="predicted"/>
<evidence type="ECO:0000313" key="2">
    <source>
        <dbReference type="Proteomes" id="UP000263418"/>
    </source>
</evidence>